<accession>A0A2I1ES16</accession>
<evidence type="ECO:0000259" key="2">
    <source>
        <dbReference type="Pfam" id="PF13837"/>
    </source>
</evidence>
<sequence>MNSYSTIPNNLDISNFTPQEGFEFCVQQTIKINHINYSDYQTVEYSFFYLLRDDIYHIICEEIHNFHGDSENNPFQHDNVYNFDYKQPDTKKFYRFTCRNLSSTFNFQFLNKIIYGSEFIQIKQQKGFPVKNKEMLENQLKKDLISYLALNQSQTKDYILDLKFIEVYQHYYSSKLNDSSNENEKKLPSRCMWTEDSINLLLSFLTEHREKVNMLAAKRRGGSKIKTKLWNDAVTMLSKKGYTYTSQQCSIKWKNIKKDYNDSNNQNNRGSSSNNPWYKLVKKILSENTNLTKLNEKFNEEIKISKRKILDEDRTSNKAFKSINGENMNQEHNVET</sequence>
<evidence type="ECO:0000313" key="7">
    <source>
        <dbReference type="Proteomes" id="UP000232722"/>
    </source>
</evidence>
<gene>
    <name evidence="3" type="ORF">CHRIB12_LOCUS18828</name>
    <name evidence="5" type="ORF">RhiirA1_458854</name>
    <name evidence="4" type="ORF">RhiirA5_453571</name>
</gene>
<dbReference type="AlphaFoldDB" id="A0A2I1ES16"/>
<dbReference type="InterPro" id="IPR044822">
    <property type="entry name" value="Myb_DNA-bind_4"/>
</dbReference>
<dbReference type="Pfam" id="PF13837">
    <property type="entry name" value="Myb_DNA-bind_4"/>
    <property type="match status" value="1"/>
</dbReference>
<dbReference type="VEuPathDB" id="FungiDB:FUN_012378"/>
<reference evidence="5 6" key="3">
    <citation type="submission" date="2017-10" db="EMBL/GenBank/DDBJ databases">
        <title>Extensive intraspecific genome diversity in a model arbuscular mycorrhizal fungus.</title>
        <authorList>
            <person name="Chen E.C.H."/>
            <person name="Morin E."/>
            <person name="Baudet D."/>
            <person name="Noel J."/>
            <person name="Ndikumana S."/>
            <person name="Charron P."/>
            <person name="St-Onge C."/>
            <person name="Giorgi J."/>
            <person name="Grigoriev I.V."/>
            <person name="Roux C."/>
            <person name="Martin F.M."/>
            <person name="Corradi N."/>
        </authorList>
    </citation>
    <scope>NUCLEOTIDE SEQUENCE [LARGE SCALE GENOMIC DNA]</scope>
    <source>
        <strain evidence="5 6">A1</strain>
    </source>
</reference>
<protein>
    <recommendedName>
        <fullName evidence="2">Myb/SANT-like DNA-binding domain-containing protein</fullName>
    </recommendedName>
</protein>
<dbReference type="OrthoDB" id="2325336at2759"/>
<evidence type="ECO:0000313" key="5">
    <source>
        <dbReference type="EMBL" id="PKC67091.1"/>
    </source>
</evidence>
<reference evidence="4 7" key="2">
    <citation type="submission" date="2017-09" db="EMBL/GenBank/DDBJ databases">
        <title>Extensive intraspecific genome diversity in a model arbuscular mycorrhizal fungus.</title>
        <authorList>
            <person name="Chen E.C."/>
            <person name="Morin E."/>
            <person name="Beaudet D."/>
            <person name="Noel J."/>
            <person name="Ndikumana S."/>
            <person name="Charron P."/>
            <person name="St-Onge C."/>
            <person name="Giorgi J."/>
            <person name="Grigoriev I.V."/>
            <person name="Roux C."/>
            <person name="Martin F.M."/>
            <person name="Corradi N."/>
        </authorList>
    </citation>
    <scope>NUCLEOTIDE SEQUENCE [LARGE SCALE GENOMIC DNA]</scope>
    <source>
        <strain evidence="4 7">A5</strain>
    </source>
</reference>
<reference evidence="3" key="5">
    <citation type="submission" date="2020-05" db="EMBL/GenBank/DDBJ databases">
        <authorList>
            <person name="Rincon C."/>
            <person name="Sanders R I."/>
            <person name="Robbins C."/>
            <person name="Chaturvedi A."/>
        </authorList>
    </citation>
    <scope>NUCLEOTIDE SEQUENCE</scope>
    <source>
        <strain evidence="3">CHB12</strain>
    </source>
</reference>
<dbReference type="Proteomes" id="UP000232688">
    <property type="component" value="Unassembled WGS sequence"/>
</dbReference>
<feature type="compositionally biased region" description="Polar residues" evidence="1">
    <location>
        <begin position="324"/>
        <end position="336"/>
    </location>
</feature>
<reference evidence="4 7" key="1">
    <citation type="submission" date="2016-04" db="EMBL/GenBank/DDBJ databases">
        <title>Genome analyses suggest a sexual origin of heterokaryosis in a supposedly ancient asexual fungus.</title>
        <authorList>
            <person name="Ropars J."/>
            <person name="Sedzielewska K."/>
            <person name="Noel J."/>
            <person name="Charron P."/>
            <person name="Farinelli L."/>
            <person name="Marton T."/>
            <person name="Kruger M."/>
            <person name="Pelin A."/>
            <person name="Brachmann A."/>
            <person name="Corradi N."/>
        </authorList>
    </citation>
    <scope>NUCLEOTIDE SEQUENCE [LARGE SCALE GENOMIC DNA]</scope>
    <source>
        <strain evidence="4 7">A5</strain>
    </source>
</reference>
<feature type="region of interest" description="Disordered" evidence="1">
    <location>
        <begin position="315"/>
        <end position="336"/>
    </location>
</feature>
<dbReference type="Proteomes" id="UP000232722">
    <property type="component" value="Unassembled WGS sequence"/>
</dbReference>
<dbReference type="Proteomes" id="UP000684084">
    <property type="component" value="Unassembled WGS sequence"/>
</dbReference>
<proteinExistence type="predicted"/>
<reference evidence="5 6" key="4">
    <citation type="submission" date="2017-10" db="EMBL/GenBank/DDBJ databases">
        <title>Genome analyses suggest a sexual origin of heterokaryosis in a supposedly ancient asexual fungus.</title>
        <authorList>
            <person name="Corradi N."/>
            <person name="Sedzielewska K."/>
            <person name="Noel J."/>
            <person name="Charron P."/>
            <person name="Farinelli L."/>
            <person name="Marton T."/>
            <person name="Kruger M."/>
            <person name="Pelin A."/>
            <person name="Brachmann A."/>
            <person name="Corradi N."/>
        </authorList>
    </citation>
    <scope>NUCLEOTIDE SEQUENCE [LARGE SCALE GENOMIC DNA]</scope>
    <source>
        <strain evidence="5 6">A1</strain>
    </source>
</reference>
<feature type="domain" description="Myb/SANT-like DNA-binding" evidence="2">
    <location>
        <begin position="190"/>
        <end position="281"/>
    </location>
</feature>
<evidence type="ECO:0000256" key="1">
    <source>
        <dbReference type="SAM" id="MobiDB-lite"/>
    </source>
</evidence>
<evidence type="ECO:0000313" key="3">
    <source>
        <dbReference type="EMBL" id="CAB5384360.1"/>
    </source>
</evidence>
<dbReference type="VEuPathDB" id="FungiDB:RhiirA1_458854"/>
<dbReference type="Gene3D" id="1.10.10.60">
    <property type="entry name" value="Homeodomain-like"/>
    <property type="match status" value="1"/>
</dbReference>
<organism evidence="5 6">
    <name type="scientific">Rhizophagus irregularis</name>
    <dbReference type="NCBI Taxonomy" id="588596"/>
    <lineage>
        <taxon>Eukaryota</taxon>
        <taxon>Fungi</taxon>
        <taxon>Fungi incertae sedis</taxon>
        <taxon>Mucoromycota</taxon>
        <taxon>Glomeromycotina</taxon>
        <taxon>Glomeromycetes</taxon>
        <taxon>Glomerales</taxon>
        <taxon>Glomeraceae</taxon>
        <taxon>Rhizophagus</taxon>
    </lineage>
</organism>
<comment type="caution">
    <text evidence="5">The sequence shown here is derived from an EMBL/GenBank/DDBJ whole genome shotgun (WGS) entry which is preliminary data.</text>
</comment>
<dbReference type="EMBL" id="LLXJ01001356">
    <property type="protein sequence ID" value="PKC02604.1"/>
    <property type="molecule type" value="Genomic_DNA"/>
</dbReference>
<evidence type="ECO:0000313" key="6">
    <source>
        <dbReference type="Proteomes" id="UP000232688"/>
    </source>
</evidence>
<dbReference type="EMBL" id="LLXH01000414">
    <property type="protein sequence ID" value="PKC67091.1"/>
    <property type="molecule type" value="Genomic_DNA"/>
</dbReference>
<name>A0A2I1ES16_9GLOM</name>
<evidence type="ECO:0000313" key="4">
    <source>
        <dbReference type="EMBL" id="PKC02604.1"/>
    </source>
</evidence>
<dbReference type="EMBL" id="CAGKOT010000051">
    <property type="protein sequence ID" value="CAB5384360.1"/>
    <property type="molecule type" value="Genomic_DNA"/>
</dbReference>
<dbReference type="VEuPathDB" id="FungiDB:RhiirFUN_014741"/>